<dbReference type="Proteomes" id="UP000634660">
    <property type="component" value="Unassembled WGS sequence"/>
</dbReference>
<sequence>MGFREHAAPVRRILGILLGLLLIGGAAAVVLLGGQSPHTTATKTVRGVIGSEKYEFFRDPDVVKALATRGYTVKAETSGSWAMDRLALKDYDFAFPGSSEPAKEIEAAAGVKGAQETRPFYSPLVVIARTNAAEVLAANGLAKKGGPHTGTLLMGPFLKAAADDRTWQQLSGAAAHGELTGTVFVKTTDPATSNSGALFLAAASNVANGGTVVADDAALARTAPLMRKLISVQGALEPSSDDPFRAFISGGGEPLILVYESQVASLLLQQQGGGDLDNMVVLYPDTTVNTAHTFVPLTDGARELGTLLATDPVLRDLVLRHGFRPQDGVPAFTAATAPHSAYLNPALAGIRQVGTPTVKNLMALAARAKGQGDTP</sequence>
<evidence type="ECO:0000313" key="1">
    <source>
        <dbReference type="EMBL" id="GGZ76821.1"/>
    </source>
</evidence>
<dbReference type="AlphaFoldDB" id="A0A918QYJ4"/>
<name>A0A918QYJ4_9ACTN</name>
<accession>A0A918QYJ4</accession>
<protein>
    <recommendedName>
        <fullName evidence="3">Extracellular solute-binding protein</fullName>
    </recommendedName>
</protein>
<gene>
    <name evidence="1" type="ORF">GCM10010371_40700</name>
</gene>
<evidence type="ECO:0000313" key="2">
    <source>
        <dbReference type="Proteomes" id="UP000634660"/>
    </source>
</evidence>
<proteinExistence type="predicted"/>
<organism evidence="1 2">
    <name type="scientific">Streptomyces subrutilus</name>
    <dbReference type="NCBI Taxonomy" id="36818"/>
    <lineage>
        <taxon>Bacteria</taxon>
        <taxon>Bacillati</taxon>
        <taxon>Actinomycetota</taxon>
        <taxon>Actinomycetes</taxon>
        <taxon>Kitasatosporales</taxon>
        <taxon>Streptomycetaceae</taxon>
        <taxon>Streptomyces</taxon>
    </lineage>
</organism>
<dbReference type="EMBL" id="BMVX01000015">
    <property type="protein sequence ID" value="GGZ76821.1"/>
    <property type="molecule type" value="Genomic_DNA"/>
</dbReference>
<evidence type="ECO:0008006" key="3">
    <source>
        <dbReference type="Google" id="ProtNLM"/>
    </source>
</evidence>
<comment type="caution">
    <text evidence="1">The sequence shown here is derived from an EMBL/GenBank/DDBJ whole genome shotgun (WGS) entry which is preliminary data.</text>
</comment>
<reference evidence="1" key="2">
    <citation type="submission" date="2020-09" db="EMBL/GenBank/DDBJ databases">
        <authorList>
            <person name="Sun Q."/>
            <person name="Ohkuma M."/>
        </authorList>
    </citation>
    <scope>NUCLEOTIDE SEQUENCE</scope>
    <source>
        <strain evidence="1">JCM 4834</strain>
    </source>
</reference>
<reference evidence="1" key="1">
    <citation type="journal article" date="2014" name="Int. J. Syst. Evol. Microbiol.">
        <title>Complete genome sequence of Corynebacterium casei LMG S-19264T (=DSM 44701T), isolated from a smear-ripened cheese.</title>
        <authorList>
            <consortium name="US DOE Joint Genome Institute (JGI-PGF)"/>
            <person name="Walter F."/>
            <person name="Albersmeier A."/>
            <person name="Kalinowski J."/>
            <person name="Ruckert C."/>
        </authorList>
    </citation>
    <scope>NUCLEOTIDE SEQUENCE</scope>
    <source>
        <strain evidence="1">JCM 4834</strain>
    </source>
</reference>